<organism evidence="2 3">
    <name type="scientific">Oxalicibacterium flavum</name>
    <dbReference type="NCBI Taxonomy" id="179467"/>
    <lineage>
        <taxon>Bacteria</taxon>
        <taxon>Pseudomonadati</taxon>
        <taxon>Pseudomonadota</taxon>
        <taxon>Betaproteobacteria</taxon>
        <taxon>Burkholderiales</taxon>
        <taxon>Oxalobacteraceae</taxon>
        <taxon>Oxalicibacterium</taxon>
    </lineage>
</organism>
<dbReference type="PANTHER" id="PTHR30437">
    <property type="entry name" value="TRANSCRIPTION ELONGATION FACTOR GREA"/>
    <property type="match status" value="1"/>
</dbReference>
<accession>A0A8J2UL35</accession>
<dbReference type="InterPro" id="IPR036805">
    <property type="entry name" value="Tscrpt_elong_fac_GreA/B_N_sf"/>
</dbReference>
<keyword evidence="2" id="KW-0251">Elongation factor</keyword>
<dbReference type="SUPFAM" id="SSF54534">
    <property type="entry name" value="FKBP-like"/>
    <property type="match status" value="1"/>
</dbReference>
<dbReference type="GO" id="GO:0032784">
    <property type="term" value="P:regulation of DNA-templated transcription elongation"/>
    <property type="evidence" value="ECO:0007669"/>
    <property type="project" value="InterPro"/>
</dbReference>
<dbReference type="PIRSF" id="PIRSF006092">
    <property type="entry name" value="GreA_GreB"/>
    <property type="match status" value="1"/>
</dbReference>
<keyword evidence="2" id="KW-0648">Protein biosynthesis</keyword>
<dbReference type="GO" id="GO:0070063">
    <property type="term" value="F:RNA polymerase binding"/>
    <property type="evidence" value="ECO:0007669"/>
    <property type="project" value="InterPro"/>
</dbReference>
<dbReference type="InterPro" id="IPR023459">
    <property type="entry name" value="Tscrpt_elong_fac_GreA/B_fam"/>
</dbReference>
<reference evidence="2" key="1">
    <citation type="journal article" date="2014" name="Int. J. Syst. Evol. Microbiol.">
        <title>Complete genome sequence of Corynebacterium casei LMG S-19264T (=DSM 44701T), isolated from a smear-ripened cheese.</title>
        <authorList>
            <consortium name="US DOE Joint Genome Institute (JGI-PGF)"/>
            <person name="Walter F."/>
            <person name="Albersmeier A."/>
            <person name="Kalinowski J."/>
            <person name="Ruckert C."/>
        </authorList>
    </citation>
    <scope>NUCLEOTIDE SEQUENCE</scope>
    <source>
        <strain evidence="2">CCM 7086</strain>
    </source>
</reference>
<dbReference type="Proteomes" id="UP000620266">
    <property type="component" value="Unassembled WGS sequence"/>
</dbReference>
<proteinExistence type="predicted"/>
<dbReference type="Gene3D" id="3.10.50.30">
    <property type="entry name" value="Transcription elongation factor, GreA/GreB, C-terminal domain"/>
    <property type="match status" value="1"/>
</dbReference>
<dbReference type="EMBL" id="BMCG01000001">
    <property type="protein sequence ID" value="GGB99573.1"/>
    <property type="molecule type" value="Genomic_DNA"/>
</dbReference>
<dbReference type="Pfam" id="PF01272">
    <property type="entry name" value="GreA_GreB"/>
    <property type="match status" value="1"/>
</dbReference>
<comment type="caution">
    <text evidence="2">The sequence shown here is derived from an EMBL/GenBank/DDBJ whole genome shotgun (WGS) entry which is preliminary data.</text>
</comment>
<gene>
    <name evidence="2" type="primary">greB</name>
    <name evidence="2" type="ORF">GCM10007205_06130</name>
</gene>
<sequence length="162" mass="18054">MNKAFVKESGNDDTVVPLPEMPAGVRNYITPAGYRRLQQEWQQLHDERDADGGPAQAEREQRMHYLQSRLDMAEVVDPGIHEDGGRIFFGAHVRYEDEAGQAHEVHIVGLDEIDPAHGRVSWLSPVAQALLGSEEGDSVTLEGPDGEEELTVLRVQYPRQDG</sequence>
<dbReference type="RefSeq" id="WP_188394683.1">
    <property type="nucleotide sequence ID" value="NZ_BMCG01000001.1"/>
</dbReference>
<name>A0A8J2UL35_9BURK</name>
<dbReference type="GO" id="GO:0003746">
    <property type="term" value="F:translation elongation factor activity"/>
    <property type="evidence" value="ECO:0007669"/>
    <property type="project" value="UniProtKB-KW"/>
</dbReference>
<keyword evidence="3" id="KW-1185">Reference proteome</keyword>
<evidence type="ECO:0000313" key="2">
    <source>
        <dbReference type="EMBL" id="GGB99573.1"/>
    </source>
</evidence>
<dbReference type="InterPro" id="IPR018151">
    <property type="entry name" value="TF_GreA/GreB_CS"/>
</dbReference>
<dbReference type="InterPro" id="IPR001437">
    <property type="entry name" value="Tscrpt_elong_fac_GreA/B_C"/>
</dbReference>
<dbReference type="SUPFAM" id="SSF46557">
    <property type="entry name" value="GreA transcript cleavage protein, N-terminal domain"/>
    <property type="match status" value="1"/>
</dbReference>
<dbReference type="GO" id="GO:0003677">
    <property type="term" value="F:DNA binding"/>
    <property type="evidence" value="ECO:0007669"/>
    <property type="project" value="InterPro"/>
</dbReference>
<dbReference type="InterPro" id="IPR036953">
    <property type="entry name" value="GreA/GreB_C_sf"/>
</dbReference>
<feature type="domain" description="Transcription elongation factor GreA/GreB C-terminal" evidence="1">
    <location>
        <begin position="84"/>
        <end position="157"/>
    </location>
</feature>
<dbReference type="AlphaFoldDB" id="A0A8J2UL35"/>
<dbReference type="PROSITE" id="PS00830">
    <property type="entry name" value="GREAB_2"/>
    <property type="match status" value="1"/>
</dbReference>
<dbReference type="PANTHER" id="PTHR30437:SF6">
    <property type="entry name" value="TRANSCRIPTION ELONGATION FACTOR GREB"/>
    <property type="match status" value="1"/>
</dbReference>
<dbReference type="FunFam" id="3.10.50.30:FF:000001">
    <property type="entry name" value="Transcription elongation factor GreA"/>
    <property type="match status" value="1"/>
</dbReference>
<evidence type="ECO:0000259" key="1">
    <source>
        <dbReference type="Pfam" id="PF01272"/>
    </source>
</evidence>
<protein>
    <submittedName>
        <fullName evidence="2">Transcription elongation factor GreB</fullName>
    </submittedName>
</protein>
<reference evidence="2" key="2">
    <citation type="submission" date="2020-09" db="EMBL/GenBank/DDBJ databases">
        <authorList>
            <person name="Sun Q."/>
            <person name="Sedlacek I."/>
        </authorList>
    </citation>
    <scope>NUCLEOTIDE SEQUENCE</scope>
    <source>
        <strain evidence="2">CCM 7086</strain>
    </source>
</reference>
<evidence type="ECO:0000313" key="3">
    <source>
        <dbReference type="Proteomes" id="UP000620266"/>
    </source>
</evidence>
<dbReference type="GO" id="GO:0006354">
    <property type="term" value="P:DNA-templated transcription elongation"/>
    <property type="evidence" value="ECO:0007669"/>
    <property type="project" value="TreeGrafter"/>
</dbReference>